<comment type="caution">
    <text evidence="1">The sequence shown here is derived from an EMBL/GenBank/DDBJ whole genome shotgun (WGS) entry which is preliminary data.</text>
</comment>
<organism evidence="1 2">
    <name type="scientific">Paramecium sonneborni</name>
    <dbReference type="NCBI Taxonomy" id="65129"/>
    <lineage>
        <taxon>Eukaryota</taxon>
        <taxon>Sar</taxon>
        <taxon>Alveolata</taxon>
        <taxon>Ciliophora</taxon>
        <taxon>Intramacronucleata</taxon>
        <taxon>Oligohymenophorea</taxon>
        <taxon>Peniculida</taxon>
        <taxon>Parameciidae</taxon>
        <taxon>Paramecium</taxon>
    </lineage>
</organism>
<evidence type="ECO:0000313" key="2">
    <source>
        <dbReference type="Proteomes" id="UP000692954"/>
    </source>
</evidence>
<dbReference type="AlphaFoldDB" id="A0A8S1RN25"/>
<gene>
    <name evidence="1" type="ORF">PSON_ATCC_30995.1.T2370001</name>
</gene>
<protein>
    <submittedName>
        <fullName evidence="1">Uncharacterized protein</fullName>
    </submittedName>
</protein>
<reference evidence="1" key="1">
    <citation type="submission" date="2021-01" db="EMBL/GenBank/DDBJ databases">
        <authorList>
            <consortium name="Genoscope - CEA"/>
            <person name="William W."/>
        </authorList>
    </citation>
    <scope>NUCLEOTIDE SEQUENCE</scope>
</reference>
<accession>A0A8S1RN25</accession>
<evidence type="ECO:0000313" key="1">
    <source>
        <dbReference type="EMBL" id="CAD8129668.1"/>
    </source>
</evidence>
<dbReference type="Proteomes" id="UP000692954">
    <property type="component" value="Unassembled WGS sequence"/>
</dbReference>
<proteinExistence type="predicted"/>
<dbReference type="EMBL" id="CAJJDN010000237">
    <property type="protein sequence ID" value="CAD8129668.1"/>
    <property type="molecule type" value="Genomic_DNA"/>
</dbReference>
<name>A0A8S1RN25_9CILI</name>
<sequence length="42" mass="5100">MIDNIVNMIQGLKNTIDIEIYLIYLNRLGWFRNKKYQNVGKR</sequence>
<keyword evidence="2" id="KW-1185">Reference proteome</keyword>